<dbReference type="Pfam" id="PF00343">
    <property type="entry name" value="Phosphorylase"/>
    <property type="match status" value="1"/>
</dbReference>
<dbReference type="PANTHER" id="PTHR11468:SF3">
    <property type="entry name" value="GLYCOGEN PHOSPHORYLASE, LIVER FORM"/>
    <property type="match status" value="1"/>
</dbReference>
<dbReference type="GO" id="GO:0008184">
    <property type="term" value="F:glycogen phosphorylase activity"/>
    <property type="evidence" value="ECO:0007669"/>
    <property type="project" value="InterPro"/>
</dbReference>
<dbReference type="InterPro" id="IPR000811">
    <property type="entry name" value="Glyco_trans_35"/>
</dbReference>
<dbReference type="Gene3D" id="3.40.50.2000">
    <property type="entry name" value="Glycogen Phosphorylase B"/>
    <property type="match status" value="1"/>
</dbReference>
<proteinExistence type="inferred from homology"/>
<evidence type="ECO:0000256" key="2">
    <source>
        <dbReference type="RuleBase" id="RU000587"/>
    </source>
</evidence>
<comment type="catalytic activity">
    <reaction evidence="2">
        <text>[(1-&gt;4)-alpha-D-glucosyl](n) + phosphate = [(1-&gt;4)-alpha-D-glucosyl](n-1) + alpha-D-glucose 1-phosphate</text>
        <dbReference type="Rhea" id="RHEA:41732"/>
        <dbReference type="Rhea" id="RHEA-COMP:9584"/>
        <dbReference type="Rhea" id="RHEA-COMP:9586"/>
        <dbReference type="ChEBI" id="CHEBI:15444"/>
        <dbReference type="ChEBI" id="CHEBI:43474"/>
        <dbReference type="ChEBI" id="CHEBI:58601"/>
        <dbReference type="EC" id="2.4.1.1"/>
    </reaction>
</comment>
<keyword evidence="2" id="KW-0119">Carbohydrate metabolism</keyword>
<keyword evidence="2 3" id="KW-0328">Glycosyltransferase</keyword>
<comment type="similarity">
    <text evidence="1 2">Belongs to the glycogen phosphorylase family.</text>
</comment>
<accession>A0A378F6X8</accession>
<dbReference type="EC" id="2.4.1.1" evidence="2"/>
<dbReference type="AlphaFoldDB" id="A0A378F6X8"/>
<reference evidence="3 4" key="1">
    <citation type="submission" date="2018-06" db="EMBL/GenBank/DDBJ databases">
        <authorList>
            <consortium name="Pathogen Informatics"/>
            <person name="Doyle S."/>
        </authorList>
    </citation>
    <scope>NUCLEOTIDE SEQUENCE [LARGE SCALE GENOMIC DNA]</scope>
    <source>
        <strain evidence="3 4">NCTC9617</strain>
    </source>
</reference>
<dbReference type="PANTHER" id="PTHR11468">
    <property type="entry name" value="GLYCOGEN PHOSPHORYLASE"/>
    <property type="match status" value="1"/>
</dbReference>
<dbReference type="GO" id="GO:0005737">
    <property type="term" value="C:cytoplasm"/>
    <property type="evidence" value="ECO:0007669"/>
    <property type="project" value="TreeGrafter"/>
</dbReference>
<evidence type="ECO:0000313" key="4">
    <source>
        <dbReference type="Proteomes" id="UP000255167"/>
    </source>
</evidence>
<keyword evidence="2 3" id="KW-0808">Transferase</keyword>
<gene>
    <name evidence="3" type="primary">malP_4</name>
    <name evidence="3" type="ORF">NCTC9617_01569</name>
</gene>
<dbReference type="SUPFAM" id="SSF53756">
    <property type="entry name" value="UDP-Glycosyltransferase/glycogen phosphorylase"/>
    <property type="match status" value="1"/>
</dbReference>
<evidence type="ECO:0000256" key="1">
    <source>
        <dbReference type="ARBA" id="ARBA00006047"/>
    </source>
</evidence>
<comment type="function">
    <text evidence="2">Allosteric enzyme that catalyzes the rate-limiting step in glycogen catabolism, the phosphorolytic cleavage of glycogen to produce glucose-1-phosphate, and plays a central role in maintaining cellular and organismal glucose homeostasis.</text>
</comment>
<protein>
    <recommendedName>
        <fullName evidence="2">Alpha-1,4 glucan phosphorylase</fullName>
        <ecNumber evidence="2">2.4.1.1</ecNumber>
    </recommendedName>
</protein>
<dbReference type="Proteomes" id="UP000255167">
    <property type="component" value="Unassembled WGS sequence"/>
</dbReference>
<name>A0A378F6X8_KLEPN</name>
<dbReference type="GO" id="GO:0005980">
    <property type="term" value="P:glycogen catabolic process"/>
    <property type="evidence" value="ECO:0007669"/>
    <property type="project" value="TreeGrafter"/>
</dbReference>
<sequence>MKVLTGKRAAADARVFLVACTLRDIFRDYAEVNDDITFLPQHVAIQLNDTHPALAVVELMRILVDEYRLPWEQAWEITQNTCAYTNHTLMPEALETWPVTLFEKTAAASFANYI</sequence>
<organism evidence="3 4">
    <name type="scientific">Klebsiella pneumoniae</name>
    <dbReference type="NCBI Taxonomy" id="573"/>
    <lineage>
        <taxon>Bacteria</taxon>
        <taxon>Pseudomonadati</taxon>
        <taxon>Pseudomonadota</taxon>
        <taxon>Gammaproteobacteria</taxon>
        <taxon>Enterobacterales</taxon>
        <taxon>Enterobacteriaceae</taxon>
        <taxon>Klebsiella/Raoultella group</taxon>
        <taxon>Klebsiella</taxon>
        <taxon>Klebsiella pneumoniae complex</taxon>
    </lineage>
</organism>
<dbReference type="GO" id="GO:0030170">
    <property type="term" value="F:pyridoxal phosphate binding"/>
    <property type="evidence" value="ECO:0007669"/>
    <property type="project" value="TreeGrafter"/>
</dbReference>
<dbReference type="EMBL" id="UGNC01000004">
    <property type="protein sequence ID" value="STW40035.1"/>
    <property type="molecule type" value="Genomic_DNA"/>
</dbReference>
<comment type="cofactor">
    <cofactor evidence="2">
        <name>pyridoxal 5'-phosphate</name>
        <dbReference type="ChEBI" id="CHEBI:597326"/>
    </cofactor>
</comment>
<evidence type="ECO:0000313" key="3">
    <source>
        <dbReference type="EMBL" id="STW40035.1"/>
    </source>
</evidence>
<keyword evidence="2" id="KW-0663">Pyridoxal phosphate</keyword>